<organism evidence="2 3">
    <name type="scientific">Meloidogyne graminicola</name>
    <dbReference type="NCBI Taxonomy" id="189291"/>
    <lineage>
        <taxon>Eukaryota</taxon>
        <taxon>Metazoa</taxon>
        <taxon>Ecdysozoa</taxon>
        <taxon>Nematoda</taxon>
        <taxon>Chromadorea</taxon>
        <taxon>Rhabditida</taxon>
        <taxon>Tylenchina</taxon>
        <taxon>Tylenchomorpha</taxon>
        <taxon>Tylenchoidea</taxon>
        <taxon>Meloidogynidae</taxon>
        <taxon>Meloidogyninae</taxon>
        <taxon>Meloidogyne</taxon>
    </lineage>
</organism>
<sequence length="206" mass="24615">MSKSSSSLGSDYYSKWNDASFCGCPASNYVAIKIEWNTHSMGQHIPRVLWNCTRGISAIFTFGLSTKLNGGLEDLTHDAICIRIRCKKCCRTIPLTCEFVTNGQQFRWGHYQYCVSTRKEVEIDLDYLIVKETFESMPRYSYDLLAENCKHWADRFYNNLIIENNKEQKRKEQRRREQERKEKERKEQERKEKERKEKERKKEENK</sequence>
<dbReference type="Proteomes" id="UP000605970">
    <property type="component" value="Unassembled WGS sequence"/>
</dbReference>
<proteinExistence type="predicted"/>
<reference evidence="2" key="1">
    <citation type="journal article" date="2020" name="Ecol. Evol.">
        <title>Genome structure and content of the rice root-knot nematode (Meloidogyne graminicola).</title>
        <authorList>
            <person name="Phan N.T."/>
            <person name="Danchin E.G.J."/>
            <person name="Klopp C."/>
            <person name="Perfus-Barbeoch L."/>
            <person name="Kozlowski D.K."/>
            <person name="Koutsovoulos G.D."/>
            <person name="Lopez-Roques C."/>
            <person name="Bouchez O."/>
            <person name="Zahm M."/>
            <person name="Besnard G."/>
            <person name="Bellafiore S."/>
        </authorList>
    </citation>
    <scope>NUCLEOTIDE SEQUENCE</scope>
    <source>
        <strain evidence="2">VN-18</strain>
    </source>
</reference>
<feature type="region of interest" description="Disordered" evidence="1">
    <location>
        <begin position="167"/>
        <end position="206"/>
    </location>
</feature>
<evidence type="ECO:0000256" key="1">
    <source>
        <dbReference type="SAM" id="MobiDB-lite"/>
    </source>
</evidence>
<dbReference type="AlphaFoldDB" id="A0A8S9ZF59"/>
<comment type="caution">
    <text evidence="2">The sequence shown here is derived from an EMBL/GenBank/DDBJ whole genome shotgun (WGS) entry which is preliminary data.</text>
</comment>
<keyword evidence="3" id="KW-1185">Reference proteome</keyword>
<protein>
    <recommendedName>
        <fullName evidence="4">PPPDE domain-containing protein</fullName>
    </recommendedName>
</protein>
<evidence type="ECO:0000313" key="3">
    <source>
        <dbReference type="Proteomes" id="UP000605970"/>
    </source>
</evidence>
<evidence type="ECO:0008006" key="4">
    <source>
        <dbReference type="Google" id="ProtNLM"/>
    </source>
</evidence>
<feature type="non-terminal residue" evidence="2">
    <location>
        <position position="206"/>
    </location>
</feature>
<accession>A0A8S9ZF59</accession>
<dbReference type="EMBL" id="JABEBT010000118">
    <property type="protein sequence ID" value="KAF7631122.1"/>
    <property type="molecule type" value="Genomic_DNA"/>
</dbReference>
<name>A0A8S9ZF59_9BILA</name>
<gene>
    <name evidence="2" type="ORF">Mgra_00008653</name>
</gene>
<evidence type="ECO:0000313" key="2">
    <source>
        <dbReference type="EMBL" id="KAF7631122.1"/>
    </source>
</evidence>